<protein>
    <submittedName>
        <fullName evidence="2">Putative DNA binding, helix-turn-helix domain containing protein</fullName>
    </submittedName>
</protein>
<dbReference type="AlphaFoldDB" id="A0A6M3J4G5"/>
<dbReference type="CDD" id="cd00093">
    <property type="entry name" value="HTH_XRE"/>
    <property type="match status" value="1"/>
</dbReference>
<dbReference type="Gene3D" id="1.10.260.40">
    <property type="entry name" value="lambda repressor-like DNA-binding domains"/>
    <property type="match status" value="1"/>
</dbReference>
<accession>A0A6M3J4G5</accession>
<dbReference type="InterPro" id="IPR039554">
    <property type="entry name" value="HigA2-like_HTH"/>
</dbReference>
<gene>
    <name evidence="3" type="ORF">MM415A04049_0008</name>
    <name evidence="2" type="ORF">MM415B00505_0042</name>
</gene>
<sequence length="92" mass="10173">MKIEIDVNRQLGDLIKAMRLSSGLKQEDIAKALGVSRPQIANMEAGRLCNILLAHLVRCGDRCGFDIKLTVKPKPNQKPLACSKSMRKEVIS</sequence>
<dbReference type="GO" id="GO:0003677">
    <property type="term" value="F:DNA binding"/>
    <property type="evidence" value="ECO:0007669"/>
    <property type="project" value="InterPro"/>
</dbReference>
<reference evidence="2" key="1">
    <citation type="submission" date="2020-03" db="EMBL/GenBank/DDBJ databases">
        <title>The deep terrestrial virosphere.</title>
        <authorList>
            <person name="Holmfeldt K."/>
            <person name="Nilsson E."/>
            <person name="Simone D."/>
            <person name="Lopez-Fernandez M."/>
            <person name="Wu X."/>
            <person name="de Brujin I."/>
            <person name="Lundin D."/>
            <person name="Andersson A."/>
            <person name="Bertilsson S."/>
            <person name="Dopson M."/>
        </authorList>
    </citation>
    <scope>NUCLEOTIDE SEQUENCE</scope>
    <source>
        <strain evidence="3">MM415A04049</strain>
        <strain evidence="2">MM415B00505</strain>
    </source>
</reference>
<proteinExistence type="predicted"/>
<dbReference type="EMBL" id="MT141518">
    <property type="protein sequence ID" value="QJA64378.1"/>
    <property type="molecule type" value="Genomic_DNA"/>
</dbReference>
<dbReference type="InterPro" id="IPR010982">
    <property type="entry name" value="Lambda_DNA-bd_dom_sf"/>
</dbReference>
<dbReference type="InterPro" id="IPR001387">
    <property type="entry name" value="Cro/C1-type_HTH"/>
</dbReference>
<name>A0A6M3J4G5_9ZZZZ</name>
<dbReference type="Pfam" id="PF13744">
    <property type="entry name" value="HTH_37"/>
    <property type="match status" value="1"/>
</dbReference>
<dbReference type="EMBL" id="MT141758">
    <property type="protein sequence ID" value="QJA70034.1"/>
    <property type="molecule type" value="Genomic_DNA"/>
</dbReference>
<dbReference type="PROSITE" id="PS50943">
    <property type="entry name" value="HTH_CROC1"/>
    <property type="match status" value="1"/>
</dbReference>
<organism evidence="2">
    <name type="scientific">viral metagenome</name>
    <dbReference type="NCBI Taxonomy" id="1070528"/>
    <lineage>
        <taxon>unclassified sequences</taxon>
        <taxon>metagenomes</taxon>
        <taxon>organismal metagenomes</taxon>
    </lineage>
</organism>
<evidence type="ECO:0000259" key="1">
    <source>
        <dbReference type="PROSITE" id="PS50943"/>
    </source>
</evidence>
<evidence type="ECO:0000313" key="2">
    <source>
        <dbReference type="EMBL" id="QJA64378.1"/>
    </source>
</evidence>
<feature type="domain" description="HTH cro/C1-type" evidence="1">
    <location>
        <begin position="15"/>
        <end position="47"/>
    </location>
</feature>
<dbReference type="SUPFAM" id="SSF47413">
    <property type="entry name" value="lambda repressor-like DNA-binding domains"/>
    <property type="match status" value="1"/>
</dbReference>
<dbReference type="SMART" id="SM00530">
    <property type="entry name" value="HTH_XRE"/>
    <property type="match status" value="1"/>
</dbReference>
<evidence type="ECO:0000313" key="3">
    <source>
        <dbReference type="EMBL" id="QJA70034.1"/>
    </source>
</evidence>